<dbReference type="AlphaFoldDB" id="W7XCT6"/>
<sequence>MKSDIKLKPDNKQLLASLFTQFFRDHLLTQTEHQRDKDAYEKNFDLWQKFVKVINQDLKLEENDNFQNNQDLVQQLVIAIDNYKQSHDINANYIEEISQLLSSSLNKSNDVQEQGNSSKKFEKASIHSQRRQLSIPPKPSLILGDSLVEEEKLTQEYNYKQGYPIRTHKKNNTAILSQSKSKQIKEGYQLQGQKSPFNQALEVQNLNKNSNIQSCQNIFNGIQNIQQKSTQRADEEIQNNFLELQQFLKQKNTKNIQEITQNLMQEQAFKQSKNIYILKSNNSCNQKMNIMNQFLYAVSIQHYQDLIQNSSQEQWQQIIQFFKDEKKTCQYNLAQDINKSNKMSQYQKSIMKALFTEMSENIQRQDKTQQTAFYDFLQRAQSDEILAQSLLVSLKEKIVNTCKLEECDSFRNEVFNNWFVKNPNTNLVGIDSQKLKLLSFSLQKRISILKVTQTINCQSQIQSSSSLEVVQSFEHSSDNGICIPSINILWHNTHQYDHFYLILNDQQQAFYQNKSKQKIQSMQQPFIQTKEISLQKCISEMQSSSTQPQNFSLLQISKQQSDQPSQLLKNNSNSYMSQNNLNGSQKKQREEALIEKYSSSTSNFSRSSIEPKFSKEGLQNLKQKTQKLKLMMIDNSFTINSIQMQIENNWKPSNQYNQQNVINIPSIPSNQLEQQFKKIDQFQLKINSQLSPFIKPLNDINNQNTNLRYQSNIQIQLLKNQDQDILRGRENCQNQIKLLNQCSFRSASQNNFFKQKEEQSQHISLIPNLQSNQSQITSNISPTKKNQASNQARLRIQSGHVVSAHKISEDNQDRSGITLLGQSSQKSNISPFINLYNEENSIKCTKMEENKKEDSSDKYQSNYDSNTSQIQIQLLNKQQKNILNSNQVDESDKNILKALGLTSSTSTNSTIASNTASNINTPNNFIQNNSCSRQASFFMRNSPNYMNNNNSPQTDSGVKLIKSLSTNQHNIQFTNPKQIPSINDFRFYQEFLLQNKQNTPQQNCIKNQQINHKYISLQQNIAKS</sequence>
<feature type="region of interest" description="Disordered" evidence="1">
    <location>
        <begin position="562"/>
        <end position="611"/>
    </location>
</feature>
<feature type="compositionally biased region" description="Polar residues" evidence="1">
    <location>
        <begin position="108"/>
        <end position="118"/>
    </location>
</feature>
<feature type="compositionally biased region" description="Low complexity" evidence="1">
    <location>
        <begin position="598"/>
        <end position="608"/>
    </location>
</feature>
<evidence type="ECO:0000313" key="2">
    <source>
        <dbReference type="EMBL" id="EWS71611.1"/>
    </source>
</evidence>
<dbReference type="GeneID" id="24440572"/>
<dbReference type="RefSeq" id="XP_012655856.1">
    <property type="nucleotide sequence ID" value="XM_012800402.1"/>
</dbReference>
<dbReference type="Proteomes" id="UP000009168">
    <property type="component" value="Unassembled WGS sequence"/>
</dbReference>
<gene>
    <name evidence="2" type="ORF">TTHERM_000763080</name>
</gene>
<keyword evidence="3" id="KW-1185">Reference proteome</keyword>
<proteinExistence type="predicted"/>
<protein>
    <submittedName>
        <fullName evidence="2">Uncharacterized protein</fullName>
    </submittedName>
</protein>
<feature type="compositionally biased region" description="Polar residues" evidence="1">
    <location>
        <begin position="562"/>
        <end position="585"/>
    </location>
</feature>
<feature type="region of interest" description="Disordered" evidence="1">
    <location>
        <begin position="108"/>
        <end position="132"/>
    </location>
</feature>
<dbReference type="InParanoid" id="W7XCT6"/>
<organism evidence="2 3">
    <name type="scientific">Tetrahymena thermophila (strain SB210)</name>
    <dbReference type="NCBI Taxonomy" id="312017"/>
    <lineage>
        <taxon>Eukaryota</taxon>
        <taxon>Sar</taxon>
        <taxon>Alveolata</taxon>
        <taxon>Ciliophora</taxon>
        <taxon>Intramacronucleata</taxon>
        <taxon>Oligohymenophorea</taxon>
        <taxon>Hymenostomatida</taxon>
        <taxon>Tetrahymenina</taxon>
        <taxon>Tetrahymenidae</taxon>
        <taxon>Tetrahymena</taxon>
    </lineage>
</organism>
<reference evidence="3" key="1">
    <citation type="journal article" date="2006" name="PLoS Biol.">
        <title>Macronuclear genome sequence of the ciliate Tetrahymena thermophila, a model eukaryote.</title>
        <authorList>
            <person name="Eisen J.A."/>
            <person name="Coyne R.S."/>
            <person name="Wu M."/>
            <person name="Wu D."/>
            <person name="Thiagarajan M."/>
            <person name="Wortman J.R."/>
            <person name="Badger J.H."/>
            <person name="Ren Q."/>
            <person name="Amedeo P."/>
            <person name="Jones K.M."/>
            <person name="Tallon L.J."/>
            <person name="Delcher A.L."/>
            <person name="Salzberg S.L."/>
            <person name="Silva J.C."/>
            <person name="Haas B.J."/>
            <person name="Majoros W.H."/>
            <person name="Farzad M."/>
            <person name="Carlton J.M."/>
            <person name="Smith R.K. Jr."/>
            <person name="Garg J."/>
            <person name="Pearlman R.E."/>
            <person name="Karrer K.M."/>
            <person name="Sun L."/>
            <person name="Manning G."/>
            <person name="Elde N.C."/>
            <person name="Turkewitz A.P."/>
            <person name="Asai D.J."/>
            <person name="Wilkes D.E."/>
            <person name="Wang Y."/>
            <person name="Cai H."/>
            <person name="Collins K."/>
            <person name="Stewart B.A."/>
            <person name="Lee S.R."/>
            <person name="Wilamowska K."/>
            <person name="Weinberg Z."/>
            <person name="Ruzzo W.L."/>
            <person name="Wloga D."/>
            <person name="Gaertig J."/>
            <person name="Frankel J."/>
            <person name="Tsao C.-C."/>
            <person name="Gorovsky M.A."/>
            <person name="Keeling P.J."/>
            <person name="Waller R.F."/>
            <person name="Patron N.J."/>
            <person name="Cherry J.M."/>
            <person name="Stover N.A."/>
            <person name="Krieger C.J."/>
            <person name="del Toro C."/>
            <person name="Ryder H.F."/>
            <person name="Williamson S.C."/>
            <person name="Barbeau R.A."/>
            <person name="Hamilton E.P."/>
            <person name="Orias E."/>
        </authorList>
    </citation>
    <scope>NUCLEOTIDE SEQUENCE [LARGE SCALE GENOMIC DNA]</scope>
    <source>
        <strain evidence="3">SB210</strain>
    </source>
</reference>
<evidence type="ECO:0000313" key="3">
    <source>
        <dbReference type="Proteomes" id="UP000009168"/>
    </source>
</evidence>
<dbReference type="KEGG" id="tet:TTHERM_000763080"/>
<evidence type="ECO:0000256" key="1">
    <source>
        <dbReference type="SAM" id="MobiDB-lite"/>
    </source>
</evidence>
<dbReference type="EMBL" id="GG662407">
    <property type="protein sequence ID" value="EWS71611.1"/>
    <property type="molecule type" value="Genomic_DNA"/>
</dbReference>
<accession>W7XCT6</accession>
<name>W7XCT6_TETTS</name>